<proteinExistence type="predicted"/>
<evidence type="ECO:0000313" key="2">
    <source>
        <dbReference type="Proteomes" id="UP000070457"/>
    </source>
</evidence>
<evidence type="ECO:0000313" key="1">
    <source>
        <dbReference type="EMBL" id="KXK26860.1"/>
    </source>
</evidence>
<gene>
    <name evidence="1" type="ORF">TR69_WS6001000881</name>
</gene>
<accession>A0A136LYX0</accession>
<organism evidence="1 2">
    <name type="scientific">candidate division WS6 bacterium OLB20</name>
    <dbReference type="NCBI Taxonomy" id="1617426"/>
    <lineage>
        <taxon>Bacteria</taxon>
        <taxon>Candidatus Dojkabacteria</taxon>
    </lineage>
</organism>
<reference evidence="1 2" key="1">
    <citation type="submission" date="2015-02" db="EMBL/GenBank/DDBJ databases">
        <title>Improved understanding of the partial-nitritation anammox process through 23 genomes representing the majority of the microbial community.</title>
        <authorList>
            <person name="Speth D.R."/>
            <person name="In T Zandt M."/>
            <person name="Guerrero Cruz S."/>
            <person name="Jetten M.S."/>
            <person name="Dutilh B.E."/>
        </authorList>
    </citation>
    <scope>NUCLEOTIDE SEQUENCE [LARGE SCALE GENOMIC DNA]</scope>
    <source>
        <strain evidence="1">OLB20</strain>
    </source>
</reference>
<name>A0A136LYX0_9BACT</name>
<protein>
    <submittedName>
        <fullName evidence="1">Uncharacterized protein</fullName>
    </submittedName>
</protein>
<dbReference type="Proteomes" id="UP000070457">
    <property type="component" value="Unassembled WGS sequence"/>
</dbReference>
<dbReference type="AlphaFoldDB" id="A0A136LYX0"/>
<dbReference type="PROSITE" id="PS51257">
    <property type="entry name" value="PROKAR_LIPOPROTEIN"/>
    <property type="match status" value="1"/>
</dbReference>
<comment type="caution">
    <text evidence="1">The sequence shown here is derived from an EMBL/GenBank/DDBJ whole genome shotgun (WGS) entry which is preliminary data.</text>
</comment>
<dbReference type="EMBL" id="JYNZ01000003">
    <property type="protein sequence ID" value="KXK26860.1"/>
    <property type="molecule type" value="Genomic_DNA"/>
</dbReference>
<sequence length="74" mass="7888">MQKFLLPALALIVVLVACAVILLAFLSAQGQNQRSELREQNPAFHTVEVGGTCRPDIGDCKEGFTCADGICAKP</sequence>
<dbReference type="STRING" id="1617426.TR69_WS6001000881"/>